<proteinExistence type="predicted"/>
<feature type="signal peptide" evidence="1">
    <location>
        <begin position="1"/>
        <end position="16"/>
    </location>
</feature>
<protein>
    <submittedName>
        <fullName evidence="2">Uncharacterized protein</fullName>
    </submittedName>
</protein>
<dbReference type="EMBL" id="HBIW01006280">
    <property type="protein sequence ID" value="CAE0689777.1"/>
    <property type="molecule type" value="Transcribed_RNA"/>
</dbReference>
<sequence>MKLSIALLAAPALAFTAPRHAVSNVARSAMDSAQVDAKIDALAAEAKGIFDAKVDSAAAPVAGASDFTPATSGGTASNAGVDDLVKELQDAGARLAAEVKAETQK</sequence>
<dbReference type="AlphaFoldDB" id="A0A7S3ZPH3"/>
<organism evidence="2">
    <name type="scientific">Pelagomonas calceolata</name>
    <dbReference type="NCBI Taxonomy" id="35677"/>
    <lineage>
        <taxon>Eukaryota</taxon>
        <taxon>Sar</taxon>
        <taxon>Stramenopiles</taxon>
        <taxon>Ochrophyta</taxon>
        <taxon>Pelagophyceae</taxon>
        <taxon>Pelagomonadales</taxon>
        <taxon>Pelagomonadaceae</taxon>
        <taxon>Pelagomonas</taxon>
    </lineage>
</organism>
<reference evidence="2" key="1">
    <citation type="submission" date="2021-01" db="EMBL/GenBank/DDBJ databases">
        <authorList>
            <person name="Corre E."/>
            <person name="Pelletier E."/>
            <person name="Niang G."/>
            <person name="Scheremetjew M."/>
            <person name="Finn R."/>
            <person name="Kale V."/>
            <person name="Holt S."/>
            <person name="Cochrane G."/>
            <person name="Meng A."/>
            <person name="Brown T."/>
            <person name="Cohen L."/>
        </authorList>
    </citation>
    <scope>NUCLEOTIDE SEQUENCE</scope>
    <source>
        <strain evidence="2">CCMP1756</strain>
    </source>
</reference>
<gene>
    <name evidence="2" type="ORF">PCAL00307_LOCUS5212</name>
</gene>
<evidence type="ECO:0000313" key="2">
    <source>
        <dbReference type="EMBL" id="CAE0689777.1"/>
    </source>
</evidence>
<evidence type="ECO:0000256" key="1">
    <source>
        <dbReference type="SAM" id="SignalP"/>
    </source>
</evidence>
<name>A0A7S3ZPH3_9STRA</name>
<feature type="chain" id="PRO_5031026457" evidence="1">
    <location>
        <begin position="17"/>
        <end position="105"/>
    </location>
</feature>
<keyword evidence="1" id="KW-0732">Signal</keyword>
<accession>A0A7S3ZPH3</accession>